<gene>
    <name evidence="2" type="ORF">BT62DRAFT_1080717</name>
</gene>
<protein>
    <submittedName>
        <fullName evidence="2">Uncharacterized protein</fullName>
    </submittedName>
</protein>
<dbReference type="RefSeq" id="XP_043034084.1">
    <property type="nucleotide sequence ID" value="XM_043179603.1"/>
</dbReference>
<accession>A0A9P8AMC2</accession>
<evidence type="ECO:0000256" key="1">
    <source>
        <dbReference type="SAM" id="MobiDB-lite"/>
    </source>
</evidence>
<keyword evidence="3" id="KW-1185">Reference proteome</keyword>
<dbReference type="GeneID" id="66101897"/>
<dbReference type="AlphaFoldDB" id="A0A9P8AMC2"/>
<organism evidence="2 3">
    <name type="scientific">Guyanagaster necrorhizus</name>
    <dbReference type="NCBI Taxonomy" id="856835"/>
    <lineage>
        <taxon>Eukaryota</taxon>
        <taxon>Fungi</taxon>
        <taxon>Dikarya</taxon>
        <taxon>Basidiomycota</taxon>
        <taxon>Agaricomycotina</taxon>
        <taxon>Agaricomycetes</taxon>
        <taxon>Agaricomycetidae</taxon>
        <taxon>Agaricales</taxon>
        <taxon>Marasmiineae</taxon>
        <taxon>Physalacriaceae</taxon>
        <taxon>Guyanagaster</taxon>
    </lineage>
</organism>
<sequence>MGLARVSDLADISSLFPRAPQLTEHRLFDTWSTPESELPWRTHIRTLWLQWTMARATPLEESSLSMIVFLEVTGGIIPSPIQVIDVMLPFPASSSALTELRFENVVSHRRLRKNLVKHTRVDDTRRPVVEYNKDPEISCHYRRSPCASDGLAQVPDKTGSTPSWSPGGYN</sequence>
<proteinExistence type="predicted"/>
<dbReference type="EMBL" id="MU250569">
    <property type="protein sequence ID" value="KAG7440584.1"/>
    <property type="molecule type" value="Genomic_DNA"/>
</dbReference>
<feature type="region of interest" description="Disordered" evidence="1">
    <location>
        <begin position="150"/>
        <end position="170"/>
    </location>
</feature>
<reference evidence="2" key="1">
    <citation type="submission" date="2020-11" db="EMBL/GenBank/DDBJ databases">
        <title>Adaptations for nitrogen fixation in a non-lichenized fungal sporocarp promotes dispersal by wood-feeding termites.</title>
        <authorList>
            <consortium name="DOE Joint Genome Institute"/>
            <person name="Koch R.A."/>
            <person name="Yoon G."/>
            <person name="Arayal U."/>
            <person name="Lail K."/>
            <person name="Amirebrahimi M."/>
            <person name="Labutti K."/>
            <person name="Lipzen A."/>
            <person name="Riley R."/>
            <person name="Barry K."/>
            <person name="Henrissat B."/>
            <person name="Grigoriev I.V."/>
            <person name="Herr J.R."/>
            <person name="Aime M.C."/>
        </authorList>
    </citation>
    <scope>NUCLEOTIDE SEQUENCE</scope>
    <source>
        <strain evidence="2">MCA 3950</strain>
    </source>
</reference>
<name>A0A9P8AMC2_9AGAR</name>
<comment type="caution">
    <text evidence="2">The sequence shown here is derived from an EMBL/GenBank/DDBJ whole genome shotgun (WGS) entry which is preliminary data.</text>
</comment>
<evidence type="ECO:0000313" key="3">
    <source>
        <dbReference type="Proteomes" id="UP000812287"/>
    </source>
</evidence>
<evidence type="ECO:0000313" key="2">
    <source>
        <dbReference type="EMBL" id="KAG7440584.1"/>
    </source>
</evidence>
<dbReference type="Proteomes" id="UP000812287">
    <property type="component" value="Unassembled WGS sequence"/>
</dbReference>